<dbReference type="Gene3D" id="3.30.565.10">
    <property type="entry name" value="Histidine kinase-like ATPase, C-terminal domain"/>
    <property type="match status" value="1"/>
</dbReference>
<keyword evidence="1" id="KW-0067">ATP-binding</keyword>
<sequence>MTLESPPIVTTSGFCRLQLRAEPAQFGDVRRIVGAHLRLWGRSGLVDAAAMCVTEILANVHRHVNPPECELVLENMPEGVRAAVGDQSGELPVVIEEVDWFAESGRGMFIVANTANLWGVSPTAGGGKQVWVLLREGV</sequence>
<dbReference type="Proteomes" id="UP001220022">
    <property type="component" value="Unassembled WGS sequence"/>
</dbReference>
<keyword evidence="2" id="KW-1185">Reference proteome</keyword>
<reference evidence="1 2" key="1">
    <citation type="submission" date="2023-03" db="EMBL/GenBank/DDBJ databases">
        <title>Draft genome sequence of type strain Streptomyces ferralitis JCM 14344.</title>
        <authorList>
            <person name="Klaysubun C."/>
            <person name="Duangmal K."/>
        </authorList>
    </citation>
    <scope>NUCLEOTIDE SEQUENCE [LARGE SCALE GENOMIC DNA]</scope>
    <source>
        <strain evidence="1 2">JCM 14344</strain>
    </source>
</reference>
<dbReference type="GO" id="GO:0005524">
    <property type="term" value="F:ATP binding"/>
    <property type="evidence" value="ECO:0007669"/>
    <property type="project" value="UniProtKB-KW"/>
</dbReference>
<accession>A0ABT5Z3T3</accession>
<evidence type="ECO:0000313" key="1">
    <source>
        <dbReference type="EMBL" id="MDF2258488.1"/>
    </source>
</evidence>
<dbReference type="RefSeq" id="WP_275817563.1">
    <property type="nucleotide sequence ID" value="NZ_BAAANM010000006.1"/>
</dbReference>
<dbReference type="InterPro" id="IPR036890">
    <property type="entry name" value="HATPase_C_sf"/>
</dbReference>
<gene>
    <name evidence="1" type="ORF">P2L57_23025</name>
</gene>
<organism evidence="1 2">
    <name type="scientific">Streptantibioticus ferralitis</name>
    <dbReference type="NCBI Taxonomy" id="236510"/>
    <lineage>
        <taxon>Bacteria</taxon>
        <taxon>Bacillati</taxon>
        <taxon>Actinomycetota</taxon>
        <taxon>Actinomycetes</taxon>
        <taxon>Kitasatosporales</taxon>
        <taxon>Streptomycetaceae</taxon>
        <taxon>Streptantibioticus</taxon>
    </lineage>
</organism>
<dbReference type="EMBL" id="JARHTQ010000016">
    <property type="protein sequence ID" value="MDF2258488.1"/>
    <property type="molecule type" value="Genomic_DNA"/>
</dbReference>
<comment type="caution">
    <text evidence="1">The sequence shown here is derived from an EMBL/GenBank/DDBJ whole genome shotgun (WGS) entry which is preliminary data.</text>
</comment>
<keyword evidence="1" id="KW-0547">Nucleotide-binding</keyword>
<dbReference type="SUPFAM" id="SSF55874">
    <property type="entry name" value="ATPase domain of HSP90 chaperone/DNA topoisomerase II/histidine kinase"/>
    <property type="match status" value="1"/>
</dbReference>
<name>A0ABT5Z3T3_9ACTN</name>
<protein>
    <submittedName>
        <fullName evidence="1">ATP-binding protein</fullName>
    </submittedName>
</protein>
<evidence type="ECO:0000313" key="2">
    <source>
        <dbReference type="Proteomes" id="UP001220022"/>
    </source>
</evidence>
<dbReference type="InterPro" id="IPR050267">
    <property type="entry name" value="Anti-sigma-factor_SerPK"/>
</dbReference>
<dbReference type="PANTHER" id="PTHR35526">
    <property type="entry name" value="ANTI-SIGMA-F FACTOR RSBW-RELATED"/>
    <property type="match status" value="1"/>
</dbReference>
<proteinExistence type="predicted"/>
<dbReference type="PANTHER" id="PTHR35526:SF3">
    <property type="entry name" value="ANTI-SIGMA-F FACTOR RSBW"/>
    <property type="match status" value="1"/>
</dbReference>
<dbReference type="CDD" id="cd16936">
    <property type="entry name" value="HATPase_RsbW-like"/>
    <property type="match status" value="1"/>
</dbReference>